<evidence type="ECO:0000313" key="2">
    <source>
        <dbReference type="Proteomes" id="UP001590951"/>
    </source>
</evidence>
<accession>A0ABR4AQT4</accession>
<evidence type="ECO:0000313" key="1">
    <source>
        <dbReference type="EMBL" id="KAL2047874.1"/>
    </source>
</evidence>
<dbReference type="PANTHER" id="PTHR21310">
    <property type="entry name" value="AMINOGLYCOSIDE PHOSPHOTRANSFERASE-RELATED-RELATED"/>
    <property type="match status" value="1"/>
</dbReference>
<organism evidence="1 2">
    <name type="scientific">Lepraria finkii</name>
    <dbReference type="NCBI Taxonomy" id="1340010"/>
    <lineage>
        <taxon>Eukaryota</taxon>
        <taxon>Fungi</taxon>
        <taxon>Dikarya</taxon>
        <taxon>Ascomycota</taxon>
        <taxon>Pezizomycotina</taxon>
        <taxon>Lecanoromycetes</taxon>
        <taxon>OSLEUM clade</taxon>
        <taxon>Lecanoromycetidae</taxon>
        <taxon>Lecanorales</taxon>
        <taxon>Lecanorineae</taxon>
        <taxon>Stereocaulaceae</taxon>
        <taxon>Lepraria</taxon>
    </lineage>
</organism>
<gene>
    <name evidence="1" type="ORF">ABVK25_011256</name>
</gene>
<dbReference type="EMBL" id="JBHFEH010000090">
    <property type="protein sequence ID" value="KAL2047874.1"/>
    <property type="molecule type" value="Genomic_DNA"/>
</dbReference>
<dbReference type="InterPro" id="IPR011009">
    <property type="entry name" value="Kinase-like_dom_sf"/>
</dbReference>
<comment type="caution">
    <text evidence="1">The sequence shown here is derived from an EMBL/GenBank/DDBJ whole genome shotgun (WGS) entry which is preliminary data.</text>
</comment>
<sequence>MPSEDERATIFQCGDFDESALCRLASKLRGGYSCFCDTAQIPACGSFNWTIQISFDDRVQWVLRSPRTDGAIRSKETNLSLLASEAATLKYIRANSTIPVPQVFAYSCSWDNDVGIPYILMAKAHGSPLQCTWSDTTGNNPCITQGQKEKILFQLGSITWQLSQLTFDVAGSLFEEDGQFQIKTCLARGLLLNQRHSIEDLDRGPFRTKKAYYDAHILAFLEHVKYLPLGHHCFFAPIPARTEYEDYTRFRKASDWWSDFVTVQSKIDGSDNRSDYVVAGEALSQMMARWTEDLSDDLPDSRKPPFSIHHPDLSVDNIFVDEHFNITCVIDWAFSSSVPLSILLTAPGLPQSRYEVDPSLLPAFENGFRCALEESTKHKNIENEMRLCQTLSCSRPLWLFSRILNFDSTTDYHLFKALWDYFGNHDQSISEFFLSRQSSQEYVTLRNELMEDDQTTVQMATLEREYFHDDVWRLTIARKLTLVSQWSLRYQVSRAHGIRSNGNIFVADRKLWRWIDSCLKP</sequence>
<dbReference type="PANTHER" id="PTHR21310:SF15">
    <property type="entry name" value="AMINOGLYCOSIDE PHOSPHOTRANSFERASE DOMAIN-CONTAINING PROTEIN"/>
    <property type="match status" value="1"/>
</dbReference>
<dbReference type="InterPro" id="IPR051678">
    <property type="entry name" value="AGP_Transferase"/>
</dbReference>
<evidence type="ECO:0008006" key="3">
    <source>
        <dbReference type="Google" id="ProtNLM"/>
    </source>
</evidence>
<dbReference type="SUPFAM" id="SSF56112">
    <property type="entry name" value="Protein kinase-like (PK-like)"/>
    <property type="match status" value="1"/>
</dbReference>
<proteinExistence type="predicted"/>
<reference evidence="1 2" key="1">
    <citation type="submission" date="2024-09" db="EMBL/GenBank/DDBJ databases">
        <title>Rethinking Asexuality: The Enigmatic Case of Functional Sexual Genes in Lepraria (Stereocaulaceae).</title>
        <authorList>
            <person name="Doellman M."/>
            <person name="Sun Y."/>
            <person name="Barcenas-Pena A."/>
            <person name="Lumbsch H.T."/>
            <person name="Grewe F."/>
        </authorList>
    </citation>
    <scope>NUCLEOTIDE SEQUENCE [LARGE SCALE GENOMIC DNA]</scope>
    <source>
        <strain evidence="1 2">Grewe 0041</strain>
    </source>
</reference>
<dbReference type="Proteomes" id="UP001590951">
    <property type="component" value="Unassembled WGS sequence"/>
</dbReference>
<protein>
    <recommendedName>
        <fullName evidence="3">Aminoglycoside phosphotransferase domain-containing protein</fullName>
    </recommendedName>
</protein>
<dbReference type="Gene3D" id="3.90.1200.10">
    <property type="match status" value="1"/>
</dbReference>
<keyword evidence="2" id="KW-1185">Reference proteome</keyword>
<name>A0ABR4AQT4_9LECA</name>